<evidence type="ECO:0000313" key="2">
    <source>
        <dbReference type="EMBL" id="MFC4028322.1"/>
    </source>
</evidence>
<dbReference type="RefSeq" id="WP_290230446.1">
    <property type="nucleotide sequence ID" value="NZ_JAUFPZ010000001.1"/>
</dbReference>
<name>A0ABV8HBU0_9FLAO</name>
<keyword evidence="3" id="KW-1185">Reference proteome</keyword>
<feature type="transmembrane region" description="Helical" evidence="1">
    <location>
        <begin position="12"/>
        <end position="31"/>
    </location>
</feature>
<protein>
    <submittedName>
        <fullName evidence="2">Uncharacterized protein</fullName>
    </submittedName>
</protein>
<proteinExistence type="predicted"/>
<accession>A0ABV8HBU0</accession>
<gene>
    <name evidence="2" type="ORF">ACFOS1_12945</name>
</gene>
<keyword evidence="1" id="KW-0812">Transmembrane</keyword>
<dbReference type="Proteomes" id="UP001595793">
    <property type="component" value="Unassembled WGS sequence"/>
</dbReference>
<feature type="transmembrane region" description="Helical" evidence="1">
    <location>
        <begin position="123"/>
        <end position="141"/>
    </location>
</feature>
<evidence type="ECO:0000313" key="3">
    <source>
        <dbReference type="Proteomes" id="UP001595793"/>
    </source>
</evidence>
<evidence type="ECO:0000256" key="1">
    <source>
        <dbReference type="SAM" id="Phobius"/>
    </source>
</evidence>
<dbReference type="EMBL" id="JBHSAS010000008">
    <property type="protein sequence ID" value="MFC4028322.1"/>
    <property type="molecule type" value="Genomic_DNA"/>
</dbReference>
<sequence length="207" mass="24447">MKNFFEKINRNSLLAGIIGTILFIYFLQPILEFVGNSIVIFYKSISQSLYNRVFEEMAFGKPDYDFIIILLFNGIVLSFALGAFIATVIPRKIKKEEIKGKKKKQQGEKNEAKNRKNLTLRKVFYGVFFLSTLFFISLSYIKHTYIQSFEQKIRIITPYINTLNKDMLISNFSRMKNYDDYQKIINEIEKIEEKNNIELPNTTTHWF</sequence>
<keyword evidence="1" id="KW-1133">Transmembrane helix</keyword>
<keyword evidence="1" id="KW-0472">Membrane</keyword>
<comment type="caution">
    <text evidence="2">The sequence shown here is derived from an EMBL/GenBank/DDBJ whole genome shotgun (WGS) entry which is preliminary data.</text>
</comment>
<feature type="transmembrane region" description="Helical" evidence="1">
    <location>
        <begin position="66"/>
        <end position="89"/>
    </location>
</feature>
<organism evidence="2 3">
    <name type="scientific">Zunongwangia endophytica</name>
    <dbReference type="NCBI Taxonomy" id="1808945"/>
    <lineage>
        <taxon>Bacteria</taxon>
        <taxon>Pseudomonadati</taxon>
        <taxon>Bacteroidota</taxon>
        <taxon>Flavobacteriia</taxon>
        <taxon>Flavobacteriales</taxon>
        <taxon>Flavobacteriaceae</taxon>
        <taxon>Zunongwangia</taxon>
    </lineage>
</organism>
<reference evidence="3" key="1">
    <citation type="journal article" date="2019" name="Int. J. Syst. Evol. Microbiol.">
        <title>The Global Catalogue of Microorganisms (GCM) 10K type strain sequencing project: providing services to taxonomists for standard genome sequencing and annotation.</title>
        <authorList>
            <consortium name="The Broad Institute Genomics Platform"/>
            <consortium name="The Broad Institute Genome Sequencing Center for Infectious Disease"/>
            <person name="Wu L."/>
            <person name="Ma J."/>
        </authorList>
    </citation>
    <scope>NUCLEOTIDE SEQUENCE [LARGE SCALE GENOMIC DNA]</scope>
    <source>
        <strain evidence="3">CECT 9128</strain>
    </source>
</reference>